<proteinExistence type="predicted"/>
<dbReference type="Proteomes" id="UP000054928">
    <property type="component" value="Unassembled WGS sequence"/>
</dbReference>
<evidence type="ECO:0000313" key="1">
    <source>
        <dbReference type="EMBL" id="CEG36838.1"/>
    </source>
</evidence>
<dbReference type="GeneID" id="36399148"/>
<reference evidence="2" key="1">
    <citation type="submission" date="2014-09" db="EMBL/GenBank/DDBJ databases">
        <authorList>
            <person name="Sharma Rahul"/>
            <person name="Thines Marco"/>
        </authorList>
    </citation>
    <scope>NUCLEOTIDE SEQUENCE [LARGE SCALE GENOMIC DNA]</scope>
</reference>
<organism evidence="1 2">
    <name type="scientific">Plasmopara halstedii</name>
    <name type="common">Downy mildew of sunflower</name>
    <dbReference type="NCBI Taxonomy" id="4781"/>
    <lineage>
        <taxon>Eukaryota</taxon>
        <taxon>Sar</taxon>
        <taxon>Stramenopiles</taxon>
        <taxon>Oomycota</taxon>
        <taxon>Peronosporomycetes</taxon>
        <taxon>Peronosporales</taxon>
        <taxon>Peronosporaceae</taxon>
        <taxon>Plasmopara</taxon>
    </lineage>
</organism>
<dbReference type="EMBL" id="CCYD01000252">
    <property type="protein sequence ID" value="CEG36838.1"/>
    <property type="molecule type" value="Genomic_DNA"/>
</dbReference>
<sequence>MGRSEVTGVVGAHTEILAAFRSLVCSSRDASASRLPVIISEEGGSHLDLPYEIHAVPFILSN</sequence>
<name>A0A0P1A820_PLAHL</name>
<keyword evidence="2" id="KW-1185">Reference proteome</keyword>
<protein>
    <submittedName>
        <fullName evidence="1">Uncharacterized protein</fullName>
    </submittedName>
</protein>
<dbReference type="AlphaFoldDB" id="A0A0P1A820"/>
<accession>A0A0P1A820</accession>
<dbReference type="RefSeq" id="XP_024573207.1">
    <property type="nucleotide sequence ID" value="XM_024722096.1"/>
</dbReference>
<evidence type="ECO:0000313" key="2">
    <source>
        <dbReference type="Proteomes" id="UP000054928"/>
    </source>
</evidence>